<evidence type="ECO:0000256" key="3">
    <source>
        <dbReference type="ARBA" id="ARBA00022755"/>
    </source>
</evidence>
<accession>A0A068V656</accession>
<organism evidence="5 6">
    <name type="scientific">Coffea canephora</name>
    <name type="common">Robusta coffee</name>
    <dbReference type="NCBI Taxonomy" id="49390"/>
    <lineage>
        <taxon>Eukaryota</taxon>
        <taxon>Viridiplantae</taxon>
        <taxon>Streptophyta</taxon>
        <taxon>Embryophyta</taxon>
        <taxon>Tracheophyta</taxon>
        <taxon>Spermatophyta</taxon>
        <taxon>Magnoliopsida</taxon>
        <taxon>eudicotyledons</taxon>
        <taxon>Gunneridae</taxon>
        <taxon>Pentapetalae</taxon>
        <taxon>asterids</taxon>
        <taxon>lamiids</taxon>
        <taxon>Gentianales</taxon>
        <taxon>Rubiaceae</taxon>
        <taxon>Ixoroideae</taxon>
        <taxon>Gardenieae complex</taxon>
        <taxon>Bertiereae - Coffeeae clade</taxon>
        <taxon>Coffeeae</taxon>
        <taxon>Coffea</taxon>
    </lineage>
</organism>
<dbReference type="AlphaFoldDB" id="A0A068V656"/>
<name>A0A068V656_COFCA</name>
<dbReference type="GO" id="GO:0006189">
    <property type="term" value="P:'de novo' IMP biosynthetic process"/>
    <property type="evidence" value="ECO:0007669"/>
    <property type="project" value="UniProtKB-UniPathway"/>
</dbReference>
<dbReference type="EMBL" id="HG739201">
    <property type="protein sequence ID" value="CDP16136.1"/>
    <property type="molecule type" value="Genomic_DNA"/>
</dbReference>
<comment type="pathway">
    <text evidence="1">Purine metabolism; IMP biosynthesis via de novo pathway; 5-amino-1-(5-phospho-D-ribosyl)imidazole-4-carboxylate from 5-amino-1-(5-phospho-D-ribosyl)imidazole (carboxylase route): step 1/1.</text>
</comment>
<dbReference type="STRING" id="49390.A0A068V656"/>
<dbReference type="Gramene" id="CDP16136">
    <property type="protein sequence ID" value="CDP16136"/>
    <property type="gene ID" value="GSCOC_T00017208001"/>
</dbReference>
<dbReference type="GO" id="GO:0004638">
    <property type="term" value="F:phosphoribosylaminoimidazole carboxylase activity"/>
    <property type="evidence" value="ECO:0007669"/>
    <property type="project" value="UniProtKB-EC"/>
</dbReference>
<keyword evidence="3" id="KW-0658">Purine biosynthesis</keyword>
<evidence type="ECO:0000313" key="5">
    <source>
        <dbReference type="EMBL" id="CDP16136.1"/>
    </source>
</evidence>
<dbReference type="OMA" id="YQLFLYM"/>
<dbReference type="InParanoid" id="A0A068V656"/>
<dbReference type="Pfam" id="PF00731">
    <property type="entry name" value="AIRC"/>
    <property type="match status" value="1"/>
</dbReference>
<dbReference type="SUPFAM" id="SSF52255">
    <property type="entry name" value="N5-CAIR mutase (phosphoribosylaminoimidazole carboxylase, PurE)"/>
    <property type="match status" value="1"/>
</dbReference>
<keyword evidence="6" id="KW-1185">Reference proteome</keyword>
<evidence type="ECO:0000259" key="4">
    <source>
        <dbReference type="Pfam" id="PF00731"/>
    </source>
</evidence>
<dbReference type="PhylomeDB" id="A0A068V656"/>
<reference evidence="6" key="1">
    <citation type="journal article" date="2014" name="Science">
        <title>The coffee genome provides insight into the convergent evolution of caffeine biosynthesis.</title>
        <authorList>
            <person name="Denoeud F."/>
            <person name="Carretero-Paulet L."/>
            <person name="Dereeper A."/>
            <person name="Droc G."/>
            <person name="Guyot R."/>
            <person name="Pietrella M."/>
            <person name="Zheng C."/>
            <person name="Alberti A."/>
            <person name="Anthony F."/>
            <person name="Aprea G."/>
            <person name="Aury J.M."/>
            <person name="Bento P."/>
            <person name="Bernard M."/>
            <person name="Bocs S."/>
            <person name="Campa C."/>
            <person name="Cenci A."/>
            <person name="Combes M.C."/>
            <person name="Crouzillat D."/>
            <person name="Da Silva C."/>
            <person name="Daddiego L."/>
            <person name="De Bellis F."/>
            <person name="Dussert S."/>
            <person name="Garsmeur O."/>
            <person name="Gayraud T."/>
            <person name="Guignon V."/>
            <person name="Jahn K."/>
            <person name="Jamilloux V."/>
            <person name="Joet T."/>
            <person name="Labadie K."/>
            <person name="Lan T."/>
            <person name="Leclercq J."/>
            <person name="Lepelley M."/>
            <person name="Leroy T."/>
            <person name="Li L.T."/>
            <person name="Librado P."/>
            <person name="Lopez L."/>
            <person name="Munoz A."/>
            <person name="Noel B."/>
            <person name="Pallavicini A."/>
            <person name="Perrotta G."/>
            <person name="Poncet V."/>
            <person name="Pot D."/>
            <person name="Priyono X."/>
            <person name="Rigoreau M."/>
            <person name="Rouard M."/>
            <person name="Rozas J."/>
            <person name="Tranchant-Dubreuil C."/>
            <person name="VanBuren R."/>
            <person name="Zhang Q."/>
            <person name="Andrade A.C."/>
            <person name="Argout X."/>
            <person name="Bertrand B."/>
            <person name="de Kochko A."/>
            <person name="Graziosi G."/>
            <person name="Henry R.J."/>
            <person name="Jayarama X."/>
            <person name="Ming R."/>
            <person name="Nagai C."/>
            <person name="Rounsley S."/>
            <person name="Sankoff D."/>
            <person name="Giuliano G."/>
            <person name="Albert V.A."/>
            <person name="Wincker P."/>
            <person name="Lashermes P."/>
        </authorList>
    </citation>
    <scope>NUCLEOTIDE SEQUENCE [LARGE SCALE GENOMIC DNA]</scope>
    <source>
        <strain evidence="6">cv. DH200-94</strain>
    </source>
</reference>
<sequence>MPRGVPVATVAINNATNAGLLAVGILGVGDLNLQTRMAQYLEDRRDEVLAKGKELEEGSWEDYLNSQR</sequence>
<evidence type="ECO:0000256" key="1">
    <source>
        <dbReference type="ARBA" id="ARBA00004747"/>
    </source>
</evidence>
<evidence type="ECO:0000256" key="2">
    <source>
        <dbReference type="ARBA" id="ARBA00012329"/>
    </source>
</evidence>
<dbReference type="InterPro" id="IPR024694">
    <property type="entry name" value="PurE_prokaryotes"/>
</dbReference>
<dbReference type="Gene3D" id="3.40.50.1970">
    <property type="match status" value="1"/>
</dbReference>
<dbReference type="InterPro" id="IPR000031">
    <property type="entry name" value="PurE_dom"/>
</dbReference>
<dbReference type="UniPathway" id="UPA00074">
    <property type="reaction ID" value="UER00130"/>
</dbReference>
<dbReference type="Proteomes" id="UP000295252">
    <property type="component" value="Chromosome VIII"/>
</dbReference>
<dbReference type="PANTHER" id="PTHR23046">
    <property type="entry name" value="PHOSPHORIBOSYLAMINOIMIDAZOLE CARBOXYLASE CATALYTIC SUBUNIT"/>
    <property type="match status" value="1"/>
</dbReference>
<gene>
    <name evidence="5" type="ORF">GSCOC_T00017208001</name>
</gene>
<evidence type="ECO:0000313" key="6">
    <source>
        <dbReference type="Proteomes" id="UP000295252"/>
    </source>
</evidence>
<protein>
    <recommendedName>
        <fullName evidence="2">phosphoribosylaminoimidazole carboxylase</fullName>
        <ecNumber evidence="2">4.1.1.21</ecNumber>
    </recommendedName>
</protein>
<dbReference type="PANTHER" id="PTHR23046:SF2">
    <property type="entry name" value="PHOSPHORIBOSYLAMINOIMIDAZOLE CARBOXYLASE"/>
    <property type="match status" value="1"/>
</dbReference>
<feature type="domain" description="PurE" evidence="4">
    <location>
        <begin position="1"/>
        <end position="45"/>
    </location>
</feature>
<dbReference type="EC" id="4.1.1.21" evidence="2"/>
<proteinExistence type="predicted"/>